<evidence type="ECO:0000259" key="11">
    <source>
        <dbReference type="Pfam" id="PF00999"/>
    </source>
</evidence>
<evidence type="ECO:0000256" key="1">
    <source>
        <dbReference type="ARBA" id="ARBA00004141"/>
    </source>
</evidence>
<evidence type="ECO:0000256" key="3">
    <source>
        <dbReference type="ARBA" id="ARBA00022538"/>
    </source>
</evidence>
<feature type="non-terminal residue" evidence="14">
    <location>
        <position position="675"/>
    </location>
</feature>
<feature type="transmembrane region" description="Helical" evidence="10">
    <location>
        <begin position="155"/>
        <end position="178"/>
    </location>
</feature>
<dbReference type="GO" id="GO:0016020">
    <property type="term" value="C:membrane"/>
    <property type="evidence" value="ECO:0007669"/>
    <property type="project" value="UniProtKB-SubCell"/>
</dbReference>
<dbReference type="GO" id="GO:0015297">
    <property type="term" value="F:antiporter activity"/>
    <property type="evidence" value="ECO:0007669"/>
    <property type="project" value="InterPro"/>
</dbReference>
<evidence type="ECO:0000256" key="7">
    <source>
        <dbReference type="ARBA" id="ARBA00023065"/>
    </source>
</evidence>
<proteinExistence type="inferred from homology"/>
<dbReference type="InParanoid" id="A0A1Q3CJI0"/>
<keyword evidence="6 10" id="KW-1133">Transmembrane helix</keyword>
<dbReference type="InterPro" id="IPR057290">
    <property type="entry name" value="CHX17_C"/>
</dbReference>
<evidence type="ECO:0000256" key="4">
    <source>
        <dbReference type="ARBA" id="ARBA00022692"/>
    </source>
</evidence>
<dbReference type="EMBL" id="BDDD01002168">
    <property type="protein sequence ID" value="GAV80377.1"/>
    <property type="molecule type" value="Genomic_DNA"/>
</dbReference>
<comment type="subcellular location">
    <subcellularLocation>
        <location evidence="1">Membrane</location>
        <topology evidence="1">Multi-pass membrane protein</topology>
    </subcellularLocation>
</comment>
<accession>A0A1Q3CJI0</accession>
<dbReference type="GO" id="GO:0006885">
    <property type="term" value="P:regulation of pH"/>
    <property type="evidence" value="ECO:0007669"/>
    <property type="project" value="TreeGrafter"/>
</dbReference>
<dbReference type="GO" id="GO:0012505">
    <property type="term" value="C:endomembrane system"/>
    <property type="evidence" value="ECO:0007669"/>
    <property type="project" value="TreeGrafter"/>
</dbReference>
<evidence type="ECO:0000256" key="6">
    <source>
        <dbReference type="ARBA" id="ARBA00022989"/>
    </source>
</evidence>
<dbReference type="Proteomes" id="UP000187406">
    <property type="component" value="Unassembled WGS sequence"/>
</dbReference>
<evidence type="ECO:0000313" key="15">
    <source>
        <dbReference type="Proteomes" id="UP000187406"/>
    </source>
</evidence>
<feature type="transmembrane region" description="Helical" evidence="10">
    <location>
        <begin position="315"/>
        <end position="341"/>
    </location>
</feature>
<evidence type="ECO:0000256" key="10">
    <source>
        <dbReference type="SAM" id="Phobius"/>
    </source>
</evidence>
<name>A0A1Q3CJI0_CEPFO</name>
<feature type="transmembrane region" description="Helical" evidence="10">
    <location>
        <begin position="123"/>
        <end position="143"/>
    </location>
</feature>
<feature type="transmembrane region" description="Helical" evidence="10">
    <location>
        <begin position="271"/>
        <end position="294"/>
    </location>
</feature>
<dbReference type="InterPro" id="IPR038770">
    <property type="entry name" value="Na+/solute_symporter_sf"/>
</dbReference>
<dbReference type="InterPro" id="IPR057291">
    <property type="entry name" value="CHX17_2nd"/>
</dbReference>
<dbReference type="InterPro" id="IPR050794">
    <property type="entry name" value="CPA2_transporter"/>
</dbReference>
<feature type="transmembrane region" description="Helical" evidence="10">
    <location>
        <begin position="230"/>
        <end position="251"/>
    </location>
</feature>
<evidence type="ECO:0000256" key="9">
    <source>
        <dbReference type="ARBA" id="ARBA00038341"/>
    </source>
</evidence>
<comment type="caution">
    <text evidence="14">The sequence shown here is derived from an EMBL/GenBank/DDBJ whole genome shotgun (WGS) entry which is preliminary data.</text>
</comment>
<feature type="domain" description="Cation/H(+) antiporter central" evidence="12">
    <location>
        <begin position="453"/>
        <end position="585"/>
    </location>
</feature>
<keyword evidence="2" id="KW-0813">Transport</keyword>
<dbReference type="Pfam" id="PF00999">
    <property type="entry name" value="Na_H_Exchanger"/>
    <property type="match status" value="1"/>
</dbReference>
<dbReference type="Pfam" id="PF23256">
    <property type="entry name" value="CHX17_2nd"/>
    <property type="match status" value="1"/>
</dbReference>
<dbReference type="Gene3D" id="1.20.1530.20">
    <property type="match status" value="1"/>
</dbReference>
<dbReference type="PANTHER" id="PTHR32468">
    <property type="entry name" value="CATION/H + ANTIPORTER"/>
    <property type="match status" value="1"/>
</dbReference>
<feature type="domain" description="Cation/H+ exchanger transmembrane" evidence="11">
    <location>
        <begin position="22"/>
        <end position="397"/>
    </location>
</feature>
<gene>
    <name evidence="14" type="ORF">CFOL_v3_23838</name>
</gene>
<evidence type="ECO:0000313" key="14">
    <source>
        <dbReference type="EMBL" id="GAV80377.1"/>
    </source>
</evidence>
<evidence type="ECO:0000259" key="12">
    <source>
        <dbReference type="Pfam" id="PF23256"/>
    </source>
</evidence>
<keyword evidence="8 10" id="KW-0472">Membrane</keyword>
<comment type="similarity">
    <text evidence="9">Belongs to the monovalent cation:proton antiporter 2 (CPA2) transporter (TC 2.A.37) family. CHX (TC 2.A.37.4) subfamily.</text>
</comment>
<feature type="non-terminal residue" evidence="14">
    <location>
        <position position="1"/>
    </location>
</feature>
<dbReference type="PANTHER" id="PTHR32468:SF145">
    <property type="entry name" value="CATION_H(+) ANTIPORTER 28"/>
    <property type="match status" value="1"/>
</dbReference>
<feature type="transmembrane region" description="Helical" evidence="10">
    <location>
        <begin position="198"/>
        <end position="218"/>
    </location>
</feature>
<organism evidence="14 15">
    <name type="scientific">Cephalotus follicularis</name>
    <name type="common">Albany pitcher plant</name>
    <dbReference type="NCBI Taxonomy" id="3775"/>
    <lineage>
        <taxon>Eukaryota</taxon>
        <taxon>Viridiplantae</taxon>
        <taxon>Streptophyta</taxon>
        <taxon>Embryophyta</taxon>
        <taxon>Tracheophyta</taxon>
        <taxon>Spermatophyta</taxon>
        <taxon>Magnoliopsida</taxon>
        <taxon>eudicotyledons</taxon>
        <taxon>Gunneridae</taxon>
        <taxon>Pentapetalae</taxon>
        <taxon>rosids</taxon>
        <taxon>fabids</taxon>
        <taxon>Oxalidales</taxon>
        <taxon>Cephalotaceae</taxon>
        <taxon>Cephalotus</taxon>
    </lineage>
</organism>
<evidence type="ECO:0000259" key="13">
    <source>
        <dbReference type="Pfam" id="PF23259"/>
    </source>
</evidence>
<dbReference type="Pfam" id="PF23259">
    <property type="entry name" value="CHX17_C"/>
    <property type="match status" value="1"/>
</dbReference>
<evidence type="ECO:0000256" key="8">
    <source>
        <dbReference type="ARBA" id="ARBA00023136"/>
    </source>
</evidence>
<dbReference type="GO" id="GO:1902600">
    <property type="term" value="P:proton transmembrane transport"/>
    <property type="evidence" value="ECO:0007669"/>
    <property type="project" value="InterPro"/>
</dbReference>
<feature type="transmembrane region" description="Helical" evidence="10">
    <location>
        <begin position="91"/>
        <end position="111"/>
    </location>
</feature>
<keyword evidence="4 10" id="KW-0812">Transmembrane</keyword>
<keyword evidence="3" id="KW-0633">Potassium transport</keyword>
<dbReference type="InterPro" id="IPR006153">
    <property type="entry name" value="Cation/H_exchanger_TM"/>
</dbReference>
<feature type="domain" description="Cation/H(+) antiporter C-terminal" evidence="13">
    <location>
        <begin position="593"/>
        <end position="644"/>
    </location>
</feature>
<keyword evidence="15" id="KW-1185">Reference proteome</keyword>
<evidence type="ECO:0000256" key="2">
    <source>
        <dbReference type="ARBA" id="ARBA00022448"/>
    </source>
</evidence>
<evidence type="ECO:0000256" key="5">
    <source>
        <dbReference type="ARBA" id="ARBA00022958"/>
    </source>
</evidence>
<keyword evidence="5" id="KW-0630">Potassium</keyword>
<keyword evidence="7" id="KW-0406">Ion transport</keyword>
<reference evidence="15" key="1">
    <citation type="submission" date="2016-04" db="EMBL/GenBank/DDBJ databases">
        <title>Cephalotus genome sequencing.</title>
        <authorList>
            <person name="Fukushima K."/>
            <person name="Hasebe M."/>
            <person name="Fang X."/>
        </authorList>
    </citation>
    <scope>NUCLEOTIDE SEQUENCE [LARGE SCALE GENOMIC DNA]</scope>
    <source>
        <strain evidence="15">cv. St1</strain>
    </source>
</reference>
<dbReference type="OrthoDB" id="754456at2759"/>
<protein>
    <submittedName>
        <fullName evidence="14">Na_H_Exchanger domain-containing protein</fullName>
    </submittedName>
</protein>
<dbReference type="AlphaFoldDB" id="A0A1Q3CJI0"/>
<dbReference type="GO" id="GO:0006813">
    <property type="term" value="P:potassium ion transport"/>
    <property type="evidence" value="ECO:0007669"/>
    <property type="project" value="UniProtKB-KW"/>
</dbReference>
<sequence>DGATKVFCLFLIFGLSNGAHNLFRRINQPRVASDMLVGLLLGSIYFSQKVLNAELIDILNNGIQFGMMCYMFVLGLEMNPYVMFRPPTCEAMVASAGMISTFAVACSITPFLSYVEKPNPKNIIFFCISLSGCGSHVLTRIISSFKIGKSDIGKLGISAGVHSDMISIFLFCICYAVFPPGPFKDTNERIQKSIKMGSALVIQTIFAAKVSPIFMNWVNSENPEGKTLKGSHLVLSLALMVMICSCSPVYGYDSTLSSFMAGLFLPSEGRISKWAISKFNYTLSTIFYPVFFFWMGFHASLSDYDYYHPMTYVRLFLLFVMVIAMKVLGTVLCGVLLGFHWPESVALGLLLTAKGHHHVYATINAANGNIITFTTCDSILFLIFLTFVHKPYVVASIVRRARKRAPTHRMALQWLDPSNELRILQCLHGPWHIPSTINFMEISRGTGDSGTMVYVTDMVELTNEIAATIVRHGGEDTVTVTDKSVTNMRDQITAAVNAYVDENGDGITIKRMLALSTFHGMAQDICLLAEDLMVPLVVLPFHRYQNPDGTLDGGHPGFRYVNRKVLRTVQCSVGILVDRGFGKIGKITRSFVSINVAIIFIGGKDDREALAYCRQVARHTGVKLTVIRFLVNNDSDNLTRNKASNYRYSVAEQEEEMKLDDECFAEFYERHVGRG</sequence>